<reference evidence="3" key="1">
    <citation type="journal article" date="2019" name="Int. J. Syst. Evol. Microbiol.">
        <title>The Global Catalogue of Microorganisms (GCM) 10K type strain sequencing project: providing services to taxonomists for standard genome sequencing and annotation.</title>
        <authorList>
            <consortium name="The Broad Institute Genomics Platform"/>
            <consortium name="The Broad Institute Genome Sequencing Center for Infectious Disease"/>
            <person name="Wu L."/>
            <person name="Ma J."/>
        </authorList>
    </citation>
    <scope>NUCLEOTIDE SEQUENCE [LARGE SCALE GENOMIC DNA]</scope>
    <source>
        <strain evidence="3">JCM 16014</strain>
    </source>
</reference>
<comment type="caution">
    <text evidence="2">The sequence shown here is derived from an EMBL/GenBank/DDBJ whole genome shotgun (WGS) entry which is preliminary data.</text>
</comment>
<protein>
    <submittedName>
        <fullName evidence="2">EF-hand domain-containing protein</fullName>
    </submittedName>
</protein>
<dbReference type="InterPro" id="IPR018247">
    <property type="entry name" value="EF_Hand_1_Ca_BS"/>
</dbReference>
<evidence type="ECO:0000313" key="2">
    <source>
        <dbReference type="EMBL" id="GAA2025248.1"/>
    </source>
</evidence>
<evidence type="ECO:0000313" key="3">
    <source>
        <dbReference type="Proteomes" id="UP001500751"/>
    </source>
</evidence>
<evidence type="ECO:0000259" key="1">
    <source>
        <dbReference type="PROSITE" id="PS50222"/>
    </source>
</evidence>
<dbReference type="CDD" id="cd00051">
    <property type="entry name" value="EFh"/>
    <property type="match status" value="1"/>
</dbReference>
<dbReference type="InterPro" id="IPR011992">
    <property type="entry name" value="EF-hand-dom_pair"/>
</dbReference>
<dbReference type="Pfam" id="PF13499">
    <property type="entry name" value="EF-hand_7"/>
    <property type="match status" value="1"/>
</dbReference>
<accession>A0ABP5FHV3</accession>
<gene>
    <name evidence="2" type="ORF">GCM10009839_24070</name>
</gene>
<dbReference type="InterPro" id="IPR002048">
    <property type="entry name" value="EF_hand_dom"/>
</dbReference>
<dbReference type="RefSeq" id="WP_344665619.1">
    <property type="nucleotide sequence ID" value="NZ_BAAAQN010000011.1"/>
</dbReference>
<feature type="domain" description="EF-hand" evidence="1">
    <location>
        <begin position="126"/>
        <end position="161"/>
    </location>
</feature>
<keyword evidence="3" id="KW-1185">Reference proteome</keyword>
<name>A0ABP5FHV3_9ACTN</name>
<dbReference type="PROSITE" id="PS00018">
    <property type="entry name" value="EF_HAND_1"/>
    <property type="match status" value="1"/>
</dbReference>
<sequence>MASEFQRTKVAAVFDAMDSGRRGYLVAGDFQALAARWTAVRGVPPGSPQAERLRTVMLHWWTSLSAASANPRQVTIDDVLTVVDLLPTMSEAVTATADAMFDAIDENADDRLSQPEYRQLIETWNGRPTDTDEVFARLDLDADGHISREEFRRLWTQFWAGDDPEEPGTWVFGRVGPLSGVGGGEVG</sequence>
<dbReference type="Gene3D" id="1.10.238.10">
    <property type="entry name" value="EF-hand"/>
    <property type="match status" value="1"/>
</dbReference>
<proteinExistence type="predicted"/>
<dbReference type="EMBL" id="BAAAQN010000011">
    <property type="protein sequence ID" value="GAA2025248.1"/>
    <property type="molecule type" value="Genomic_DNA"/>
</dbReference>
<dbReference type="PROSITE" id="PS50222">
    <property type="entry name" value="EF_HAND_2"/>
    <property type="match status" value="1"/>
</dbReference>
<organism evidence="2 3">
    <name type="scientific">Catenulispora yoronensis</name>
    <dbReference type="NCBI Taxonomy" id="450799"/>
    <lineage>
        <taxon>Bacteria</taxon>
        <taxon>Bacillati</taxon>
        <taxon>Actinomycetota</taxon>
        <taxon>Actinomycetes</taxon>
        <taxon>Catenulisporales</taxon>
        <taxon>Catenulisporaceae</taxon>
        <taxon>Catenulispora</taxon>
    </lineage>
</organism>
<dbReference type="SUPFAM" id="SSF47473">
    <property type="entry name" value="EF-hand"/>
    <property type="match status" value="1"/>
</dbReference>
<dbReference type="Proteomes" id="UP001500751">
    <property type="component" value="Unassembled WGS sequence"/>
</dbReference>
<dbReference type="SMART" id="SM00054">
    <property type="entry name" value="EFh"/>
    <property type="match status" value="2"/>
</dbReference>